<comment type="caution">
    <text evidence="5">The sequence shown here is derived from an EMBL/GenBank/DDBJ whole genome shotgun (WGS) entry which is preliminary data.</text>
</comment>
<dbReference type="InterPro" id="IPR003593">
    <property type="entry name" value="AAA+_ATPase"/>
</dbReference>
<dbReference type="Proteomes" id="UP000486602">
    <property type="component" value="Unassembled WGS sequence"/>
</dbReference>
<evidence type="ECO:0000256" key="3">
    <source>
        <dbReference type="ARBA" id="ARBA00022840"/>
    </source>
</evidence>
<dbReference type="InterPro" id="IPR027417">
    <property type="entry name" value="P-loop_NTPase"/>
</dbReference>
<dbReference type="InterPro" id="IPR050221">
    <property type="entry name" value="26S_Proteasome_ATPase"/>
</dbReference>
<dbReference type="CDD" id="cd19481">
    <property type="entry name" value="RecA-like_protease"/>
    <property type="match status" value="1"/>
</dbReference>
<evidence type="ECO:0000313" key="5">
    <source>
        <dbReference type="EMBL" id="NEN24306.1"/>
    </source>
</evidence>
<dbReference type="GO" id="GO:0016887">
    <property type="term" value="F:ATP hydrolysis activity"/>
    <property type="evidence" value="ECO:0007669"/>
    <property type="project" value="InterPro"/>
</dbReference>
<dbReference type="EMBL" id="JAAGVY010000023">
    <property type="protein sequence ID" value="NEN24306.1"/>
    <property type="molecule type" value="Genomic_DNA"/>
</dbReference>
<dbReference type="SUPFAM" id="SSF52540">
    <property type="entry name" value="P-loop containing nucleoside triphosphate hydrolases"/>
    <property type="match status" value="1"/>
</dbReference>
<feature type="domain" description="AAA+ ATPase" evidence="4">
    <location>
        <begin position="340"/>
        <end position="479"/>
    </location>
</feature>
<dbReference type="PANTHER" id="PTHR23073">
    <property type="entry name" value="26S PROTEASOME REGULATORY SUBUNIT"/>
    <property type="match status" value="1"/>
</dbReference>
<dbReference type="Gene3D" id="3.40.50.300">
    <property type="entry name" value="P-loop containing nucleotide triphosphate hydrolases"/>
    <property type="match status" value="1"/>
</dbReference>
<evidence type="ECO:0000256" key="1">
    <source>
        <dbReference type="ARBA" id="ARBA00006914"/>
    </source>
</evidence>
<keyword evidence="3" id="KW-0067">ATP-binding</keyword>
<accession>A0A7K3WS03</accession>
<evidence type="ECO:0000256" key="2">
    <source>
        <dbReference type="ARBA" id="ARBA00022741"/>
    </source>
</evidence>
<reference evidence="5 6" key="1">
    <citation type="submission" date="2020-02" db="EMBL/GenBank/DDBJ databases">
        <title>Out from the shadows clarifying the taxonomy of the family Cryomorphaceae and related taxa by utilizing the GTDB taxonomic framework.</title>
        <authorList>
            <person name="Bowman J.P."/>
        </authorList>
    </citation>
    <scope>NUCLEOTIDE SEQUENCE [LARGE SCALE GENOMIC DNA]</scope>
    <source>
        <strain evidence="5 6">QSSC 1-22</strain>
    </source>
</reference>
<dbReference type="AlphaFoldDB" id="A0A7K3WS03"/>
<dbReference type="SMART" id="SM00382">
    <property type="entry name" value="AAA"/>
    <property type="match status" value="1"/>
</dbReference>
<dbReference type="GO" id="GO:0005524">
    <property type="term" value="F:ATP binding"/>
    <property type="evidence" value="ECO:0007669"/>
    <property type="project" value="UniProtKB-KW"/>
</dbReference>
<organism evidence="5 6">
    <name type="scientific">Cryomorpha ignava</name>
    <dbReference type="NCBI Taxonomy" id="101383"/>
    <lineage>
        <taxon>Bacteria</taxon>
        <taxon>Pseudomonadati</taxon>
        <taxon>Bacteroidota</taxon>
        <taxon>Flavobacteriia</taxon>
        <taxon>Flavobacteriales</taxon>
        <taxon>Cryomorphaceae</taxon>
        <taxon>Cryomorpha</taxon>
    </lineage>
</organism>
<keyword evidence="6" id="KW-1185">Reference proteome</keyword>
<protein>
    <submittedName>
        <fullName evidence="5">AAA family ATPase</fullName>
    </submittedName>
</protein>
<evidence type="ECO:0000313" key="6">
    <source>
        <dbReference type="Proteomes" id="UP000486602"/>
    </source>
</evidence>
<sequence length="557" mass="64234">MKTEKNIKQSILNSIAKIYDQGDCCNLSSEFFEKIEPELGVLSEYFQTTNNQSLLIAMVFAFNSKGETLNLNDLNSYFHSNPMKLLEYSDDFDFLHQTGILHKEQAKNRSRISLTSHKFTINEKITEAILQSKQIPDLKPKNIDTIYDLLEKLGKLYDSRDEEKISTAQLFRDFDEVINNGRHFPLIANMNKYDLNVYDTLLFLYLIWQVMNGSQSIMIGTVLEVIFDDVNERMQYMQEINLGKNELITNKWVELEKSNFFNYTCIELAEGGKTLLSESEINLFSNEKKSSNILYPEDILERELIFSEVEMHQLFLLKDLLKPEKLEEMQKRLTSKNLPKGLTTLLHGAPGTGKTEIVKQIARETGRAVMKVEISQSKSMWFGESEKVIKRVFTDYQAFAKKCKLTPILFFNEADAILSKRQGIGSSNVAQTENAIQNILLEEFENFEGILFATTNLIANLDSAFDRRFLFKIRFQKPNVSVKVRIWKLKLPVISNSECELLATQFDFSGGQIDNIVRKVDIRELIYGEEVAFNQILDFCREETFGESRVRIGFSNG</sequence>
<gene>
    <name evidence="5" type="ORF">G3O08_12405</name>
</gene>
<comment type="similarity">
    <text evidence="1">Belongs to the AAA ATPase family.</text>
</comment>
<dbReference type="Pfam" id="PF00004">
    <property type="entry name" value="AAA"/>
    <property type="match status" value="1"/>
</dbReference>
<dbReference type="InterPro" id="IPR003959">
    <property type="entry name" value="ATPase_AAA_core"/>
</dbReference>
<keyword evidence="2" id="KW-0547">Nucleotide-binding</keyword>
<evidence type="ECO:0000259" key="4">
    <source>
        <dbReference type="SMART" id="SM00382"/>
    </source>
</evidence>
<dbReference type="RefSeq" id="WP_163285699.1">
    <property type="nucleotide sequence ID" value="NZ_JAAGVY010000023.1"/>
</dbReference>
<name>A0A7K3WS03_9FLAO</name>
<proteinExistence type="inferred from homology"/>